<feature type="coiled-coil region" evidence="3">
    <location>
        <begin position="464"/>
        <end position="523"/>
    </location>
</feature>
<evidence type="ECO:0000256" key="3">
    <source>
        <dbReference type="SAM" id="Coils"/>
    </source>
</evidence>
<feature type="compositionally biased region" description="Basic and acidic residues" evidence="4">
    <location>
        <begin position="380"/>
        <end position="393"/>
    </location>
</feature>
<evidence type="ECO:0000259" key="5">
    <source>
        <dbReference type="SMART" id="SM01001"/>
    </source>
</evidence>
<dbReference type="PANTHER" id="PTHR43064">
    <property type="entry name" value="PHOSPHORIBOSYLAMINOIMIDAZOLE CARBOXYLASE-RELATED"/>
    <property type="match status" value="1"/>
</dbReference>
<dbReference type="EC" id="4.1.1.21" evidence="2"/>
<comment type="pathway">
    <text evidence="1">Purine metabolism; IMP biosynthesis via de novo pathway; 5-amino-1-(5-phospho-D-ribosyl)imidazole-4-carboxylate from 5-amino-1-(5-phospho-D-ribosyl)imidazole (carboxylase route): step 1/1.</text>
</comment>
<evidence type="ECO:0000256" key="2">
    <source>
        <dbReference type="ARBA" id="ARBA00012329"/>
    </source>
</evidence>
<proteinExistence type="predicted"/>
<dbReference type="PANTHER" id="PTHR43064:SF1">
    <property type="entry name" value="SLL1489 PROTEIN"/>
    <property type="match status" value="1"/>
</dbReference>
<dbReference type="Proteomes" id="UP001158986">
    <property type="component" value="Unassembled WGS sequence"/>
</dbReference>
<feature type="domain" description="PurE" evidence="5">
    <location>
        <begin position="179"/>
        <end position="311"/>
    </location>
</feature>
<dbReference type="SUPFAM" id="SSF52255">
    <property type="entry name" value="N5-CAIR mutase (phosphoribosylaminoimidazole carboxylase, PurE)"/>
    <property type="match status" value="1"/>
</dbReference>
<dbReference type="EMBL" id="CAKLCB010000262">
    <property type="protein sequence ID" value="CAH0518384.1"/>
    <property type="molecule type" value="Genomic_DNA"/>
</dbReference>
<dbReference type="SMART" id="SM01001">
    <property type="entry name" value="AIRC"/>
    <property type="match status" value="1"/>
</dbReference>
<protein>
    <recommendedName>
        <fullName evidence="2">phosphoribosylaminoimidazole carboxylase</fullName>
        <ecNumber evidence="2">4.1.1.21</ecNumber>
    </recommendedName>
</protein>
<comment type="caution">
    <text evidence="6">The sequence shown here is derived from an EMBL/GenBank/DDBJ whole genome shotgun (WGS) entry which is preliminary data.</text>
</comment>
<evidence type="ECO:0000313" key="6">
    <source>
        <dbReference type="EMBL" id="CAH0518384.1"/>
    </source>
</evidence>
<dbReference type="InterPro" id="IPR039476">
    <property type="entry name" value="P2CMN_synthase_LarB"/>
</dbReference>
<dbReference type="Pfam" id="PF00731">
    <property type="entry name" value="AIRC"/>
    <property type="match status" value="1"/>
</dbReference>
<feature type="compositionally biased region" description="Polar residues" evidence="4">
    <location>
        <begin position="587"/>
        <end position="599"/>
    </location>
</feature>
<sequence>MKSMKLVHSRHLASLVDCTSTITSGKIVVSTARVSALSTSSTSSSVDKTSMLKLLQRVADGQVLPQAAMELCTFTSDYQQVGDYAKIDTNRQARTGFPEVVYAESKTPEQVAAIMKAMIDGGEDNVMASRVTIQAADEIQALMPDQDLTYYKVPRILALKALEKDLETTLGDVGDKKIPTACVLCAGTSDLPIAEEAAVTLELADYRVTRLYDVGVAGIHRVLRNQHILQASDVAICVAGMDGALPGVVGGLTSAPVIAVPTSVGYGAAFGGLAPLLTMLNACSPGVGVVNIDNGFGAAVLADSSDQAGNVSPSRLHALTALTPNTTARASANGLHLSNISSIQNLYRAFPIDEEETQGRRKKMQCKKRRSNSSGDDDDVSVHRRLSETRDSSEKEEEDQEEKRQEKVNEEEEMVTISVLELEKWQQRVIFHVEDHFSNEQLKRIAEFGRVHGSIVQEAKQYVSNMEIQMMNQLEEERAALRAQAEEFIAKTAAENKILRHQVDDLTQQVDRLEKVVDTLEKQVNIGRSDVAQNHQKQDMRHQEHGGQVCQTFSPSNNRAQVQHDSGETHERVGNGLSNVKHVNGYRSGSKTDSSSLQPAKQRGGELIDCFCLSIPTDSIPNHVVCLATDQERQHQQLDSSCKDDIPTKFTLLKQNGHKKIDLSKTPAGAGKARRHGDG</sequence>
<evidence type="ECO:0000313" key="7">
    <source>
        <dbReference type="Proteomes" id="UP001158986"/>
    </source>
</evidence>
<evidence type="ECO:0000256" key="1">
    <source>
        <dbReference type="ARBA" id="ARBA00004747"/>
    </source>
</evidence>
<dbReference type="Gene3D" id="3.40.50.1970">
    <property type="match status" value="1"/>
</dbReference>
<keyword evidence="7" id="KW-1185">Reference proteome</keyword>
<gene>
    <name evidence="6" type="ORF">PBS001_LOCUS4957</name>
</gene>
<evidence type="ECO:0000256" key="4">
    <source>
        <dbReference type="SAM" id="MobiDB-lite"/>
    </source>
</evidence>
<reference evidence="6 7" key="1">
    <citation type="submission" date="2021-11" db="EMBL/GenBank/DDBJ databases">
        <authorList>
            <person name="Islam A."/>
            <person name="Islam S."/>
            <person name="Flora M.S."/>
            <person name="Rahman M."/>
            <person name="Ziaur R.M."/>
            <person name="Epstein J.H."/>
            <person name="Hassan M."/>
            <person name="Klassen M."/>
            <person name="Woodard K."/>
            <person name="Webb A."/>
            <person name="Webby R.J."/>
            <person name="El Zowalaty M.E."/>
        </authorList>
    </citation>
    <scope>NUCLEOTIDE SEQUENCE [LARGE SCALE GENOMIC DNA]</scope>
    <source>
        <strain evidence="6">Pbs1</strain>
    </source>
</reference>
<feature type="compositionally biased region" description="Basic residues" evidence="4">
    <location>
        <begin position="360"/>
        <end position="371"/>
    </location>
</feature>
<keyword evidence="3" id="KW-0175">Coiled coil</keyword>
<organism evidence="6 7">
    <name type="scientific">Peronospora belbahrii</name>
    <dbReference type="NCBI Taxonomy" id="622444"/>
    <lineage>
        <taxon>Eukaryota</taxon>
        <taxon>Sar</taxon>
        <taxon>Stramenopiles</taxon>
        <taxon>Oomycota</taxon>
        <taxon>Peronosporomycetes</taxon>
        <taxon>Peronosporales</taxon>
        <taxon>Peronosporaceae</taxon>
        <taxon>Peronospora</taxon>
    </lineage>
</organism>
<name>A0ABN8D0D2_9STRA</name>
<dbReference type="NCBIfam" id="NF033503">
    <property type="entry name" value="LarB"/>
    <property type="match status" value="1"/>
</dbReference>
<feature type="region of interest" description="Disordered" evidence="4">
    <location>
        <begin position="657"/>
        <end position="679"/>
    </location>
</feature>
<feature type="region of interest" description="Disordered" evidence="4">
    <location>
        <begin position="354"/>
        <end position="413"/>
    </location>
</feature>
<dbReference type="InterPro" id="IPR000031">
    <property type="entry name" value="PurE_dom"/>
</dbReference>
<accession>A0ABN8D0D2</accession>
<feature type="region of interest" description="Disordered" evidence="4">
    <location>
        <begin position="558"/>
        <end position="600"/>
    </location>
</feature>